<organism evidence="2 3">
    <name type="scientific">Flavobacterium chungnamense</name>
    <dbReference type="NCBI Taxonomy" id="706182"/>
    <lineage>
        <taxon>Bacteria</taxon>
        <taxon>Pseudomonadati</taxon>
        <taxon>Bacteroidota</taxon>
        <taxon>Flavobacteriia</taxon>
        <taxon>Flavobacteriales</taxon>
        <taxon>Flavobacteriaceae</taxon>
        <taxon>Flavobacterium</taxon>
    </lineage>
</organism>
<feature type="signal peptide" evidence="1">
    <location>
        <begin position="1"/>
        <end position="18"/>
    </location>
</feature>
<dbReference type="SUPFAM" id="SSF48452">
    <property type="entry name" value="TPR-like"/>
    <property type="match status" value="1"/>
</dbReference>
<name>A0ABP7UHZ5_9FLAO</name>
<evidence type="ECO:0000256" key="1">
    <source>
        <dbReference type="SAM" id="SignalP"/>
    </source>
</evidence>
<evidence type="ECO:0000313" key="2">
    <source>
        <dbReference type="EMBL" id="GAA4043742.1"/>
    </source>
</evidence>
<dbReference type="RefSeq" id="WP_345090507.1">
    <property type="nucleotide sequence ID" value="NZ_BAABCS010000004.1"/>
</dbReference>
<proteinExistence type="predicted"/>
<dbReference type="InterPro" id="IPR011990">
    <property type="entry name" value="TPR-like_helical_dom_sf"/>
</dbReference>
<feature type="chain" id="PRO_5046968512" evidence="1">
    <location>
        <begin position="19"/>
        <end position="746"/>
    </location>
</feature>
<dbReference type="EMBL" id="BAABCS010000004">
    <property type="protein sequence ID" value="GAA4043742.1"/>
    <property type="molecule type" value="Genomic_DNA"/>
</dbReference>
<gene>
    <name evidence="2" type="ORF">GCM10022388_06100</name>
</gene>
<keyword evidence="1" id="KW-0732">Signal</keyword>
<comment type="caution">
    <text evidence="2">The sequence shown here is derived from an EMBL/GenBank/DDBJ whole genome shotgun (WGS) entry which is preliminary data.</text>
</comment>
<keyword evidence="3" id="KW-1185">Reference proteome</keyword>
<dbReference type="Gene3D" id="1.25.40.10">
    <property type="entry name" value="Tetratricopeptide repeat domain"/>
    <property type="match status" value="1"/>
</dbReference>
<dbReference type="Proteomes" id="UP001500426">
    <property type="component" value="Unassembled WGS sequence"/>
</dbReference>
<sequence length="746" mass="86740">MKNYVTLLFFVFSFSLFSQNNKLETGEYSSTTPAAESLKMILSDNNKFHLSILSGTYEVVNDSVYFKTSYDDTPKFVLEYSNPNPKSDKITIDLGENSFYRFYNVYVGIQKTSDTAIEYKTIKELLNITDDFDYERKQLSFEIDKSSFIYFVEENLYKESVIEKYQIPNNVSQIKVTYYSNDLGRLNLKGFYDQTNKKLIVAEGKIPLKFSLNKDVKKDVLKEKPIEKRVEKDWTYPGKKEINNYDTAVDTAVAVVDTSYVPSYIFKLKIDSNLKDALKQAKSHKNQFLVVINNPNSKTSLSSFNSFIKNYESEAGYSMYDGYVPENDRFIFYFTSKKDKETLKNLGVLNNETLLVLNSEGQKLYAGNVDNYHDSFTYYNSSSTYSELIGINAKLKSDAMISNKKATLEDVEKQLLEVSKLEFLHSNEEITDKPIVNEVAVDSTFSVYGFDIFRQRKNVYQLKTKQDVLKEKWSKILENRLLEKEVNFTTVDIILREFNYDGFNKALYNSSEPIVIPTDLQSINYINKHYKIITNTKFNDTVATNYDYYNLNYTLIGVLDRNSDLSNNPSKEYQTKVLKSYKDLLTITNNNLLVKNSYMNALKRSEFFEEFLVQYEDFFNTIVKENTNLIENLDNAYKQNNEAGIGWNDFKYEFANNANEAAWTVVEKNKDVNWVKKAIFWSETSLKIEKDNSYYLDTLAQLYYKNGEKEKAIATELKAIENIKDNSTEQTEQYKIVLEKMKTGAY</sequence>
<accession>A0ABP7UHZ5</accession>
<evidence type="ECO:0000313" key="3">
    <source>
        <dbReference type="Proteomes" id="UP001500426"/>
    </source>
</evidence>
<reference evidence="3" key="1">
    <citation type="journal article" date="2019" name="Int. J. Syst. Evol. Microbiol.">
        <title>The Global Catalogue of Microorganisms (GCM) 10K type strain sequencing project: providing services to taxonomists for standard genome sequencing and annotation.</title>
        <authorList>
            <consortium name="The Broad Institute Genomics Platform"/>
            <consortium name="The Broad Institute Genome Sequencing Center for Infectious Disease"/>
            <person name="Wu L."/>
            <person name="Ma J."/>
        </authorList>
    </citation>
    <scope>NUCLEOTIDE SEQUENCE [LARGE SCALE GENOMIC DNA]</scope>
    <source>
        <strain evidence="3">JCM 17068</strain>
    </source>
</reference>
<protein>
    <submittedName>
        <fullName evidence="2">Uncharacterized protein</fullName>
    </submittedName>
</protein>